<accession>A0A8X6TRJ9</accession>
<proteinExistence type="predicted"/>
<gene>
    <name evidence="1" type="ORF">NPIL_218171</name>
</gene>
<reference evidence="1" key="1">
    <citation type="submission" date="2020-08" db="EMBL/GenBank/DDBJ databases">
        <title>Multicomponent nature underlies the extraordinary mechanical properties of spider dragline silk.</title>
        <authorList>
            <person name="Kono N."/>
            <person name="Nakamura H."/>
            <person name="Mori M."/>
            <person name="Yoshida Y."/>
            <person name="Ohtoshi R."/>
            <person name="Malay A.D."/>
            <person name="Moran D.A.P."/>
            <person name="Tomita M."/>
            <person name="Numata K."/>
            <person name="Arakawa K."/>
        </authorList>
    </citation>
    <scope>NUCLEOTIDE SEQUENCE</scope>
</reference>
<keyword evidence="2" id="KW-1185">Reference proteome</keyword>
<name>A0A8X6TRJ9_NEPPI</name>
<comment type="caution">
    <text evidence="1">The sequence shown here is derived from an EMBL/GenBank/DDBJ whole genome shotgun (WGS) entry which is preliminary data.</text>
</comment>
<organism evidence="1 2">
    <name type="scientific">Nephila pilipes</name>
    <name type="common">Giant wood spider</name>
    <name type="synonym">Nephila maculata</name>
    <dbReference type="NCBI Taxonomy" id="299642"/>
    <lineage>
        <taxon>Eukaryota</taxon>
        <taxon>Metazoa</taxon>
        <taxon>Ecdysozoa</taxon>
        <taxon>Arthropoda</taxon>
        <taxon>Chelicerata</taxon>
        <taxon>Arachnida</taxon>
        <taxon>Araneae</taxon>
        <taxon>Araneomorphae</taxon>
        <taxon>Entelegynae</taxon>
        <taxon>Araneoidea</taxon>
        <taxon>Nephilidae</taxon>
        <taxon>Nephila</taxon>
    </lineage>
</organism>
<evidence type="ECO:0000313" key="2">
    <source>
        <dbReference type="Proteomes" id="UP000887013"/>
    </source>
</evidence>
<dbReference type="AlphaFoldDB" id="A0A8X6TRJ9"/>
<sequence>MTSSRHFNRVRAVTSPLSDVSAGVLGPSTKELGPCCHGMSFIPYLLADRIESQLSKGMGHPLFLSKTFHSHGSIRAPLGFSPFWGVGGGLG</sequence>
<protein>
    <submittedName>
        <fullName evidence="1">Uncharacterized protein</fullName>
    </submittedName>
</protein>
<evidence type="ECO:0000313" key="1">
    <source>
        <dbReference type="EMBL" id="GFT48041.1"/>
    </source>
</evidence>
<dbReference type="Proteomes" id="UP000887013">
    <property type="component" value="Unassembled WGS sequence"/>
</dbReference>
<dbReference type="EMBL" id="BMAW01016227">
    <property type="protein sequence ID" value="GFT48041.1"/>
    <property type="molecule type" value="Genomic_DNA"/>
</dbReference>